<gene>
    <name evidence="1" type="ORF">H4P12_10635</name>
</gene>
<dbReference type="Proteomes" id="UP000608594">
    <property type="component" value="Unassembled WGS sequence"/>
</dbReference>
<proteinExistence type="predicted"/>
<dbReference type="PANTHER" id="PTHR10285">
    <property type="entry name" value="URIDINE KINASE"/>
    <property type="match status" value="1"/>
</dbReference>
<name>A0A926JD56_9RHOB</name>
<evidence type="ECO:0000313" key="1">
    <source>
        <dbReference type="EMBL" id="MBC9247164.1"/>
    </source>
</evidence>
<sequence>MRRSFNHELAQLIQQIETLASRLPGPFVVAIDGRSGSGKSTLAAHMATRLNAAVLSGDDFFAGGVTVRHLPPATLADICIDWRKQREVLTLLKANGTASYFPFDWAAFDGSQEPLPRSVAPRPVILFEGVYTARPELRDLVDLLVLVEVPERRRLRQLREREGEIRAWDRQWLQAEDWYFVTVSPRNLFDIILSPDDVRQR</sequence>
<evidence type="ECO:0000313" key="2">
    <source>
        <dbReference type="Proteomes" id="UP000608594"/>
    </source>
</evidence>
<reference evidence="1" key="1">
    <citation type="submission" date="2020-08" db="EMBL/GenBank/DDBJ databases">
        <title>Paracoccus amoyensis sp. nov., isolated from the surface seawater at coast of Xiamen, Fujian.</title>
        <authorList>
            <person name="Lyu L."/>
        </authorList>
    </citation>
    <scope>NUCLEOTIDE SEQUENCE</scope>
    <source>
        <strain evidence="1">11-3</strain>
    </source>
</reference>
<dbReference type="Gene3D" id="3.40.50.300">
    <property type="entry name" value="P-loop containing nucleotide triphosphate hydrolases"/>
    <property type="match status" value="1"/>
</dbReference>
<keyword evidence="1" id="KW-0418">Kinase</keyword>
<accession>A0A926JD56</accession>
<protein>
    <submittedName>
        <fullName evidence="1">(D)CMP kinase</fullName>
    </submittedName>
</protein>
<organism evidence="1 2">
    <name type="scientific">Paracoccus amoyensis</name>
    <dbReference type="NCBI Taxonomy" id="2760093"/>
    <lineage>
        <taxon>Bacteria</taxon>
        <taxon>Pseudomonadati</taxon>
        <taxon>Pseudomonadota</taxon>
        <taxon>Alphaproteobacteria</taxon>
        <taxon>Rhodobacterales</taxon>
        <taxon>Paracoccaceae</taxon>
        <taxon>Paracoccus</taxon>
    </lineage>
</organism>
<dbReference type="SUPFAM" id="SSF52540">
    <property type="entry name" value="P-loop containing nucleoside triphosphate hydrolases"/>
    <property type="match status" value="1"/>
</dbReference>
<keyword evidence="2" id="KW-1185">Reference proteome</keyword>
<keyword evidence="1" id="KW-0808">Transferase</keyword>
<dbReference type="RefSeq" id="WP_187793661.1">
    <property type="nucleotide sequence ID" value="NZ_JACOQL010000003.1"/>
</dbReference>
<dbReference type="AlphaFoldDB" id="A0A926JD56"/>
<dbReference type="GO" id="GO:0016301">
    <property type="term" value="F:kinase activity"/>
    <property type="evidence" value="ECO:0007669"/>
    <property type="project" value="UniProtKB-KW"/>
</dbReference>
<comment type="caution">
    <text evidence="1">The sequence shown here is derived from an EMBL/GenBank/DDBJ whole genome shotgun (WGS) entry which is preliminary data.</text>
</comment>
<dbReference type="InterPro" id="IPR027417">
    <property type="entry name" value="P-loop_NTPase"/>
</dbReference>
<dbReference type="EMBL" id="JACOQL010000003">
    <property type="protein sequence ID" value="MBC9247164.1"/>
    <property type="molecule type" value="Genomic_DNA"/>
</dbReference>